<proteinExistence type="predicted"/>
<keyword evidence="4" id="KW-1185">Reference proteome</keyword>
<dbReference type="GO" id="GO:0003676">
    <property type="term" value="F:nucleic acid binding"/>
    <property type="evidence" value="ECO:0007669"/>
    <property type="project" value="InterPro"/>
</dbReference>
<dbReference type="EMBL" id="JAINUG010000137">
    <property type="protein sequence ID" value="KAJ8393363.1"/>
    <property type="molecule type" value="Genomic_DNA"/>
</dbReference>
<evidence type="ECO:0000313" key="3">
    <source>
        <dbReference type="EMBL" id="KAJ8393363.1"/>
    </source>
</evidence>
<dbReference type="InterPro" id="IPR001584">
    <property type="entry name" value="Integrase_cat-core"/>
</dbReference>
<evidence type="ECO:0000313" key="4">
    <source>
        <dbReference type="Proteomes" id="UP001221898"/>
    </source>
</evidence>
<dbReference type="InterPro" id="IPR050951">
    <property type="entry name" value="Retrovirus_Pol_polyprotein"/>
</dbReference>
<feature type="region of interest" description="Disordered" evidence="1">
    <location>
        <begin position="455"/>
        <end position="488"/>
    </location>
</feature>
<name>A0AAD7S009_9TELE</name>
<dbReference type="Proteomes" id="UP001221898">
    <property type="component" value="Unassembled WGS sequence"/>
</dbReference>
<dbReference type="FunFam" id="3.30.420.10:FF:000063">
    <property type="entry name" value="Retrovirus-related Pol polyprotein from transposon 297-like Protein"/>
    <property type="match status" value="1"/>
</dbReference>
<dbReference type="Pfam" id="PF00665">
    <property type="entry name" value="rve"/>
    <property type="match status" value="1"/>
</dbReference>
<dbReference type="AlphaFoldDB" id="A0AAD7S009"/>
<dbReference type="PANTHER" id="PTHR37984">
    <property type="entry name" value="PROTEIN CBG26694"/>
    <property type="match status" value="1"/>
</dbReference>
<dbReference type="InterPro" id="IPR012337">
    <property type="entry name" value="RNaseH-like_sf"/>
</dbReference>
<protein>
    <recommendedName>
        <fullName evidence="2">Integrase catalytic domain-containing protein</fullName>
    </recommendedName>
</protein>
<evidence type="ECO:0000259" key="2">
    <source>
        <dbReference type="PROSITE" id="PS50994"/>
    </source>
</evidence>
<reference evidence="3" key="1">
    <citation type="journal article" date="2023" name="Science">
        <title>Genome structures resolve the early diversification of teleost fishes.</title>
        <authorList>
            <person name="Parey E."/>
            <person name="Louis A."/>
            <person name="Montfort J."/>
            <person name="Bouchez O."/>
            <person name="Roques C."/>
            <person name="Iampietro C."/>
            <person name="Lluch J."/>
            <person name="Castinel A."/>
            <person name="Donnadieu C."/>
            <person name="Desvignes T."/>
            <person name="Floi Bucao C."/>
            <person name="Jouanno E."/>
            <person name="Wen M."/>
            <person name="Mejri S."/>
            <person name="Dirks R."/>
            <person name="Jansen H."/>
            <person name="Henkel C."/>
            <person name="Chen W.J."/>
            <person name="Zahm M."/>
            <person name="Cabau C."/>
            <person name="Klopp C."/>
            <person name="Thompson A.W."/>
            <person name="Robinson-Rechavi M."/>
            <person name="Braasch I."/>
            <person name="Lecointre G."/>
            <person name="Bobe J."/>
            <person name="Postlethwait J.H."/>
            <person name="Berthelot C."/>
            <person name="Roest Crollius H."/>
            <person name="Guiguen Y."/>
        </authorList>
    </citation>
    <scope>NUCLEOTIDE SEQUENCE</scope>
    <source>
        <strain evidence="3">NC1722</strain>
    </source>
</reference>
<sequence length="488" mass="55658">MERCREVKLRLGLKKLQFKVAEVQFHGHILSSAGLKPDPEKQASLNAPKRLQSMLMTLQSYDLRVIYKPGPEMFISDTLSRATAGCAGRGTVYQRHAICSLQQEQEDVQHVNQADYLNVSSQRLEQIRRHTDRDECLQALKNTVLVGWPDVKEEAPLIAREYWPFRDEISVQNGILFRGQKTEIKDFVSTCSTCNVYAHNQQKETMLSHDLPTRPWQILSMDMFTHRQKDYLLIVDHYSDFWEIELLPDMSAETVIKRCKAQFARHGQPERVITDNGPQFTSQFTRFASEWEFEHVTSSPRHPKANGKAESAVKIAKNLLRKAAHDGDDPWKAILHWRNTPTENMGSSPAQRLMSRRLKTSIPATNKLLEPVVVVGVTEKLRHRKQLAKSFYDRSARDLPELEVGETVRMKPLPGDNTGRWRVGTCLRRVAPRSYLVDVDGSLYRRNRVDLRVAEPTARATHKTDGPEAAHAPEATSAPETAVEAPQL</sequence>
<gene>
    <name evidence="3" type="ORF">AAFF_G00060850</name>
</gene>
<dbReference type="GO" id="GO:0015074">
    <property type="term" value="P:DNA integration"/>
    <property type="evidence" value="ECO:0007669"/>
    <property type="project" value="InterPro"/>
</dbReference>
<organism evidence="3 4">
    <name type="scientific">Aldrovandia affinis</name>
    <dbReference type="NCBI Taxonomy" id="143900"/>
    <lineage>
        <taxon>Eukaryota</taxon>
        <taxon>Metazoa</taxon>
        <taxon>Chordata</taxon>
        <taxon>Craniata</taxon>
        <taxon>Vertebrata</taxon>
        <taxon>Euteleostomi</taxon>
        <taxon>Actinopterygii</taxon>
        <taxon>Neopterygii</taxon>
        <taxon>Teleostei</taxon>
        <taxon>Notacanthiformes</taxon>
        <taxon>Halosauridae</taxon>
        <taxon>Aldrovandia</taxon>
    </lineage>
</organism>
<dbReference type="InterPro" id="IPR036397">
    <property type="entry name" value="RNaseH_sf"/>
</dbReference>
<dbReference type="SUPFAM" id="SSF53098">
    <property type="entry name" value="Ribonuclease H-like"/>
    <property type="match status" value="1"/>
</dbReference>
<dbReference type="PROSITE" id="PS50994">
    <property type="entry name" value="INTEGRASE"/>
    <property type="match status" value="1"/>
</dbReference>
<dbReference type="Gene3D" id="3.30.420.10">
    <property type="entry name" value="Ribonuclease H-like superfamily/Ribonuclease H"/>
    <property type="match status" value="1"/>
</dbReference>
<dbReference type="InterPro" id="IPR043502">
    <property type="entry name" value="DNA/RNA_pol_sf"/>
</dbReference>
<comment type="caution">
    <text evidence="3">The sequence shown here is derived from an EMBL/GenBank/DDBJ whole genome shotgun (WGS) entry which is preliminary data.</text>
</comment>
<feature type="domain" description="Integrase catalytic" evidence="2">
    <location>
        <begin position="211"/>
        <end position="379"/>
    </location>
</feature>
<evidence type="ECO:0000256" key="1">
    <source>
        <dbReference type="SAM" id="MobiDB-lite"/>
    </source>
</evidence>
<dbReference type="SUPFAM" id="SSF56672">
    <property type="entry name" value="DNA/RNA polymerases"/>
    <property type="match status" value="1"/>
</dbReference>
<accession>A0AAD7S009</accession>
<dbReference type="PANTHER" id="PTHR37984:SF8">
    <property type="entry name" value="CCHC-TYPE DOMAIN-CONTAINING PROTEIN"/>
    <property type="match status" value="1"/>
</dbReference>